<dbReference type="Proteomes" id="UP000013940">
    <property type="component" value="Chromosome"/>
</dbReference>
<evidence type="ECO:0000313" key="2">
    <source>
        <dbReference type="EMBL" id="AGL85220.1"/>
    </source>
</evidence>
<evidence type="ECO:0000313" key="3">
    <source>
        <dbReference type="Proteomes" id="UP000013940"/>
    </source>
</evidence>
<sequence>MGMATQQQRPYEQERSDETAPYEVEHKEPPPQTWKHPDDGKSLSELDEERPLKP</sequence>
<dbReference type="HOGENOM" id="CLU_197558_1_0_6"/>
<feature type="compositionally biased region" description="Polar residues" evidence="1">
    <location>
        <begin position="1"/>
        <end position="10"/>
    </location>
</feature>
<accession>A0A2C9ENI0</accession>
<dbReference type="AlphaFoldDB" id="A0A2C9ENI0"/>
<gene>
    <name evidence="2" type="ORF">PFLCHA0_c34500</name>
</gene>
<reference evidence="3" key="1">
    <citation type="journal article" date="2014" name="Genome Announc.">
        <title>Full-genome sequence of the plant growth-promoting bacterium Pseudomonas protegens CHA0.</title>
        <authorList>
            <person name="Jousset A."/>
            <person name="Schuldes J."/>
            <person name="Keel C."/>
            <person name="Maurhofer M."/>
            <person name="Daniel R."/>
            <person name="Scheu S."/>
            <person name="Thuermer A."/>
        </authorList>
    </citation>
    <scope>NUCLEOTIDE SEQUENCE [LARGE SCALE GENOMIC DNA]</scope>
    <source>
        <strain evidence="3">DSM 19095 / LMG 27888 / CFBP 6595 / CHA0</strain>
    </source>
</reference>
<feature type="compositionally biased region" description="Basic and acidic residues" evidence="1">
    <location>
        <begin position="11"/>
        <end position="54"/>
    </location>
</feature>
<evidence type="ECO:0000256" key="1">
    <source>
        <dbReference type="SAM" id="MobiDB-lite"/>
    </source>
</evidence>
<feature type="region of interest" description="Disordered" evidence="1">
    <location>
        <begin position="1"/>
        <end position="54"/>
    </location>
</feature>
<protein>
    <submittedName>
        <fullName evidence="2">Uncharacterized protein</fullName>
    </submittedName>
</protein>
<dbReference type="KEGG" id="pprc:PFLCHA0_c34500"/>
<proteinExistence type="predicted"/>
<dbReference type="EMBL" id="CP003190">
    <property type="protein sequence ID" value="AGL85220.1"/>
    <property type="molecule type" value="Genomic_DNA"/>
</dbReference>
<organism evidence="2 3">
    <name type="scientific">Pseudomonas protegens (strain DSM 19095 / LMG 27888 / CFBP 6595 / CHA0)</name>
    <dbReference type="NCBI Taxonomy" id="1124983"/>
    <lineage>
        <taxon>Bacteria</taxon>
        <taxon>Pseudomonadati</taxon>
        <taxon>Pseudomonadota</taxon>
        <taxon>Gammaproteobacteria</taxon>
        <taxon>Pseudomonadales</taxon>
        <taxon>Pseudomonadaceae</taxon>
        <taxon>Pseudomonas</taxon>
    </lineage>
</organism>
<name>A0A2C9ENI0_PSEPH</name>